<reference evidence="2 3" key="1">
    <citation type="submission" date="2018-02" db="EMBL/GenBank/DDBJ databases">
        <title>Comparative genomes isolates from brazilian mangrove.</title>
        <authorList>
            <person name="Araujo J.E."/>
            <person name="Taketani R.G."/>
            <person name="Silva M.C.P."/>
            <person name="Loureco M.V."/>
            <person name="Andreote F.D."/>
        </authorList>
    </citation>
    <scope>NUCLEOTIDE SEQUENCE [LARGE SCALE GENOMIC DNA]</scope>
    <source>
        <strain evidence="2 3">HEX-2 MGV</strain>
    </source>
</reference>
<evidence type="ECO:0000256" key="1">
    <source>
        <dbReference type="SAM" id="Phobius"/>
    </source>
</evidence>
<proteinExistence type="predicted"/>
<evidence type="ECO:0000313" key="3">
    <source>
        <dbReference type="Proteomes" id="UP000240009"/>
    </source>
</evidence>
<feature type="transmembrane region" description="Helical" evidence="1">
    <location>
        <begin position="102"/>
        <end position="124"/>
    </location>
</feature>
<dbReference type="AlphaFoldDB" id="A0A2S8G482"/>
<organism evidence="2 3">
    <name type="scientific">Blastopirellula marina</name>
    <dbReference type="NCBI Taxonomy" id="124"/>
    <lineage>
        <taxon>Bacteria</taxon>
        <taxon>Pseudomonadati</taxon>
        <taxon>Planctomycetota</taxon>
        <taxon>Planctomycetia</taxon>
        <taxon>Pirellulales</taxon>
        <taxon>Pirellulaceae</taxon>
        <taxon>Blastopirellula</taxon>
    </lineage>
</organism>
<comment type="caution">
    <text evidence="2">The sequence shown here is derived from an EMBL/GenBank/DDBJ whole genome shotgun (WGS) entry which is preliminary data.</text>
</comment>
<accession>A0A2S8G482</accession>
<evidence type="ECO:0000313" key="2">
    <source>
        <dbReference type="EMBL" id="PQO39071.1"/>
    </source>
</evidence>
<dbReference type="EMBL" id="PUIA01000016">
    <property type="protein sequence ID" value="PQO39071.1"/>
    <property type="molecule type" value="Genomic_DNA"/>
</dbReference>
<protein>
    <recommendedName>
        <fullName evidence="4">DUF4345 domain-containing protein</fullName>
    </recommendedName>
</protein>
<name>A0A2S8G482_9BACT</name>
<dbReference type="OrthoDB" id="5987056at2"/>
<keyword evidence="1" id="KW-0812">Transmembrane</keyword>
<feature type="transmembrane region" description="Helical" evidence="1">
    <location>
        <begin position="74"/>
        <end position="96"/>
    </location>
</feature>
<feature type="transmembrane region" description="Helical" evidence="1">
    <location>
        <begin position="46"/>
        <end position="67"/>
    </location>
</feature>
<keyword evidence="1" id="KW-0472">Membrane</keyword>
<dbReference type="RefSeq" id="WP_105350271.1">
    <property type="nucleotide sequence ID" value="NZ_PUIA01000016.1"/>
</dbReference>
<sequence length="131" mass="13832">MIAARIVLAIVGAAYLLLGVWCAAAPSQTSKSVGFHLEPGSGESEFFTVYGGLEFAWGLIFLMPLVMTDAIRPILIACVLIHGSAVIFRAISFFLFSGIGTTTYALAGVEWVIFLASAALLAYVSTLPKTA</sequence>
<gene>
    <name evidence="2" type="ORF">C5Y96_04195</name>
</gene>
<keyword evidence="1" id="KW-1133">Transmembrane helix</keyword>
<dbReference type="Proteomes" id="UP000240009">
    <property type="component" value="Unassembled WGS sequence"/>
</dbReference>
<evidence type="ECO:0008006" key="4">
    <source>
        <dbReference type="Google" id="ProtNLM"/>
    </source>
</evidence>